<dbReference type="GO" id="GO:0008654">
    <property type="term" value="P:phospholipid biosynthetic process"/>
    <property type="evidence" value="ECO:0007669"/>
    <property type="project" value="UniProtKB-KW"/>
</dbReference>
<evidence type="ECO:0000256" key="4">
    <source>
        <dbReference type="ARBA" id="ARBA00005189"/>
    </source>
</evidence>
<evidence type="ECO:0000256" key="10">
    <source>
        <dbReference type="ARBA" id="ARBA00022692"/>
    </source>
</evidence>
<comment type="caution">
    <text evidence="19">The sequence shown here is derived from an EMBL/GenBank/DDBJ whole genome shotgun (WGS) entry which is preliminary data.</text>
</comment>
<dbReference type="GO" id="GO:0046342">
    <property type="term" value="P:CDP-diacylglycerol catabolic process"/>
    <property type="evidence" value="ECO:0007669"/>
    <property type="project" value="UniProtKB-UniPathway"/>
</dbReference>
<evidence type="ECO:0000256" key="17">
    <source>
        <dbReference type="ARBA" id="ARBA00032888"/>
    </source>
</evidence>
<comment type="pathway">
    <text evidence="4">Lipid metabolism.</text>
</comment>
<dbReference type="GO" id="GO:0005886">
    <property type="term" value="C:plasma membrane"/>
    <property type="evidence" value="ECO:0007669"/>
    <property type="project" value="UniProtKB-SubCell"/>
</dbReference>
<keyword evidence="9" id="KW-0444">Lipid biosynthesis</keyword>
<comment type="similarity">
    <text evidence="5">Belongs to the Cdh family.</text>
</comment>
<dbReference type="PIRSF" id="PIRSF001273">
    <property type="entry name" value="CDH"/>
    <property type="match status" value="1"/>
</dbReference>
<evidence type="ECO:0000256" key="14">
    <source>
        <dbReference type="ARBA" id="ARBA00023136"/>
    </source>
</evidence>
<keyword evidence="16" id="KW-1208">Phospholipid metabolism</keyword>
<keyword evidence="20" id="KW-1185">Reference proteome</keyword>
<evidence type="ECO:0000256" key="1">
    <source>
        <dbReference type="ARBA" id="ARBA00001007"/>
    </source>
</evidence>
<dbReference type="EMBL" id="AGQV01000001">
    <property type="protein sequence ID" value="EHH69338.1"/>
    <property type="molecule type" value="Genomic_DNA"/>
</dbReference>
<dbReference type="eggNOG" id="COG2134">
    <property type="taxonomic scope" value="Bacteria"/>
</dbReference>
<comment type="subcellular location">
    <subcellularLocation>
        <location evidence="2">Cell membrane</location>
        <topology evidence="2">Single-pass membrane protein</topology>
    </subcellularLocation>
</comment>
<evidence type="ECO:0000256" key="6">
    <source>
        <dbReference type="ARBA" id="ARBA00012375"/>
    </source>
</evidence>
<accession>G6XGN0</accession>
<evidence type="ECO:0000256" key="18">
    <source>
        <dbReference type="ARBA" id="ARBA00032892"/>
    </source>
</evidence>
<dbReference type="Pfam" id="PF02611">
    <property type="entry name" value="CDH"/>
    <property type="match status" value="1"/>
</dbReference>
<evidence type="ECO:0000256" key="3">
    <source>
        <dbReference type="ARBA" id="ARBA00004927"/>
    </source>
</evidence>
<keyword evidence="10" id="KW-0812">Transmembrane</keyword>
<keyword evidence="13" id="KW-0443">Lipid metabolism</keyword>
<dbReference type="InterPro" id="IPR036265">
    <property type="entry name" value="HIT-like_sf"/>
</dbReference>
<evidence type="ECO:0000256" key="13">
    <source>
        <dbReference type="ARBA" id="ARBA00023098"/>
    </source>
</evidence>
<organism evidence="19 20">
    <name type="scientific">Gluconobacter morbifer G707</name>
    <dbReference type="NCBI Taxonomy" id="1088869"/>
    <lineage>
        <taxon>Bacteria</taxon>
        <taxon>Pseudomonadati</taxon>
        <taxon>Pseudomonadota</taxon>
        <taxon>Alphaproteobacteria</taxon>
        <taxon>Acetobacterales</taxon>
        <taxon>Acetobacteraceae</taxon>
        <taxon>Gluconobacter</taxon>
    </lineage>
</organism>
<dbReference type="AlphaFoldDB" id="G6XGN0"/>
<dbReference type="InterPro" id="IPR003763">
    <property type="entry name" value="CDP-diacylglyc_Pase"/>
</dbReference>
<evidence type="ECO:0000256" key="11">
    <source>
        <dbReference type="ARBA" id="ARBA00022801"/>
    </source>
</evidence>
<comment type="catalytic activity">
    <reaction evidence="1">
        <text>a CDP-1,2-diacyl-sn-glycerol + H2O = a 1,2-diacyl-sn-glycero-3-phosphate + CMP + 2 H(+)</text>
        <dbReference type="Rhea" id="RHEA:15221"/>
        <dbReference type="ChEBI" id="CHEBI:15377"/>
        <dbReference type="ChEBI" id="CHEBI:15378"/>
        <dbReference type="ChEBI" id="CHEBI:58332"/>
        <dbReference type="ChEBI" id="CHEBI:58608"/>
        <dbReference type="ChEBI" id="CHEBI:60377"/>
        <dbReference type="EC" id="3.6.1.26"/>
    </reaction>
</comment>
<evidence type="ECO:0000256" key="5">
    <source>
        <dbReference type="ARBA" id="ARBA00006435"/>
    </source>
</evidence>
<keyword evidence="15" id="KW-0594">Phospholipid biosynthesis</keyword>
<keyword evidence="12" id="KW-1133">Transmembrane helix</keyword>
<dbReference type="NCBIfam" id="NF003986">
    <property type="entry name" value="PRK05471.1-5"/>
    <property type="match status" value="1"/>
</dbReference>
<keyword evidence="14" id="KW-0472">Membrane</keyword>
<gene>
    <name evidence="19" type="ORF">GMO_06450</name>
</gene>
<comment type="pathway">
    <text evidence="3">Phospholipid metabolism; CDP-diacylglycerol degradation; phosphatidate from CDP-diacylglycerol: step 1/1.</text>
</comment>
<evidence type="ECO:0000256" key="16">
    <source>
        <dbReference type="ARBA" id="ARBA00023264"/>
    </source>
</evidence>
<reference evidence="19 20" key="1">
    <citation type="submission" date="2011-10" db="EMBL/GenBank/DDBJ databases">
        <title>Genome sequence of Gluconobacter morbifer G707, isolated from Drosophila gut.</title>
        <authorList>
            <person name="Lee W.-J."/>
            <person name="Kim E.-K."/>
        </authorList>
    </citation>
    <scope>NUCLEOTIDE SEQUENCE [LARGE SCALE GENOMIC DNA]</scope>
    <source>
        <strain evidence="19 20">G707</strain>
    </source>
</reference>
<dbReference type="Proteomes" id="UP000004949">
    <property type="component" value="Unassembled WGS sequence"/>
</dbReference>
<keyword evidence="8" id="KW-1003">Cell membrane</keyword>
<evidence type="ECO:0000256" key="2">
    <source>
        <dbReference type="ARBA" id="ARBA00004162"/>
    </source>
</evidence>
<name>G6XGN0_9PROT</name>
<protein>
    <recommendedName>
        <fullName evidence="7">CDP-diacylglycerol pyrophosphatase</fullName>
        <ecNumber evidence="6">3.6.1.26</ecNumber>
    </recommendedName>
    <alternativeName>
        <fullName evidence="17">CDP-diacylglycerol phosphatidylhydrolase</fullName>
    </alternativeName>
    <alternativeName>
        <fullName evidence="18">CDP-diglyceride hydrolase</fullName>
    </alternativeName>
</protein>
<keyword evidence="11" id="KW-0378">Hydrolase</keyword>
<evidence type="ECO:0000256" key="9">
    <source>
        <dbReference type="ARBA" id="ARBA00022516"/>
    </source>
</evidence>
<dbReference type="PATRIC" id="fig|1088869.3.peg.654"/>
<dbReference type="GO" id="GO:0008715">
    <property type="term" value="F:CDP-diacylglycerol diphosphatase activity"/>
    <property type="evidence" value="ECO:0007669"/>
    <property type="project" value="UniProtKB-EC"/>
</dbReference>
<proteinExistence type="inferred from homology"/>
<dbReference type="EC" id="3.6.1.26" evidence="6"/>
<evidence type="ECO:0000256" key="8">
    <source>
        <dbReference type="ARBA" id="ARBA00022475"/>
    </source>
</evidence>
<dbReference type="PROSITE" id="PS51257">
    <property type="entry name" value="PROKAR_LIPOPROTEIN"/>
    <property type="match status" value="1"/>
</dbReference>
<sequence>MKAVLGLVSALAMAGGLTACHKGHDRNRLWSIVGTQCANDAGHNPCTVYDAKDGYALLKDRNGRGQYLLIPTLRTPGVEDPDLLKPDEPNYFADAWAERGHVAQSYGFPIPDAHLSLAINSRSGRTQDQLHIHVDCLSPYVRTELDKNMITEDWSLVSLYGHPYRAKVVKSLEPSPFRVLAADDMSIHTLVVTPAKHGGFILLDDQAHALDFASGEELQDHKCHIDDPKHKHMVMDGLDMGMHQNGMM</sequence>
<evidence type="ECO:0000256" key="15">
    <source>
        <dbReference type="ARBA" id="ARBA00023209"/>
    </source>
</evidence>
<dbReference type="UniPathway" id="UPA00609">
    <property type="reaction ID" value="UER00664"/>
</dbReference>
<dbReference type="Gene3D" id="3.30.428.30">
    <property type="entry name" value="HIT family - CDH-like"/>
    <property type="match status" value="1"/>
</dbReference>
<dbReference type="SUPFAM" id="SSF54197">
    <property type="entry name" value="HIT-like"/>
    <property type="match status" value="1"/>
</dbReference>
<evidence type="ECO:0000256" key="7">
    <source>
        <dbReference type="ARBA" id="ARBA00019608"/>
    </source>
</evidence>
<evidence type="ECO:0000313" key="20">
    <source>
        <dbReference type="Proteomes" id="UP000004949"/>
    </source>
</evidence>
<evidence type="ECO:0000313" key="19">
    <source>
        <dbReference type="EMBL" id="EHH69338.1"/>
    </source>
</evidence>
<dbReference type="STRING" id="1088869.GMO_06450"/>
<evidence type="ECO:0000256" key="12">
    <source>
        <dbReference type="ARBA" id="ARBA00022989"/>
    </source>
</evidence>